<proteinExistence type="predicted"/>
<reference evidence="1" key="1">
    <citation type="submission" date="2014-09" db="EMBL/GenBank/DDBJ databases">
        <authorList>
            <person name="Magalhaes I.L.F."/>
            <person name="Oliveira U."/>
            <person name="Santos F.R."/>
            <person name="Vidigal T.H.D.A."/>
            <person name="Brescovit A.D."/>
            <person name="Santos A.J."/>
        </authorList>
    </citation>
    <scope>NUCLEOTIDE SEQUENCE</scope>
    <source>
        <tissue evidence="1">Shoot tissue taken approximately 20 cm above the soil surface</tissue>
    </source>
</reference>
<accession>A0A0A9EQ27</accession>
<dbReference type="AlphaFoldDB" id="A0A0A9EQ27"/>
<evidence type="ECO:0000313" key="1">
    <source>
        <dbReference type="EMBL" id="JAE02202.1"/>
    </source>
</evidence>
<dbReference type="EMBL" id="GBRH01195694">
    <property type="protein sequence ID" value="JAE02202.1"/>
    <property type="molecule type" value="Transcribed_RNA"/>
</dbReference>
<name>A0A0A9EQ27_ARUDO</name>
<reference evidence="1" key="2">
    <citation type="journal article" date="2015" name="Data Brief">
        <title>Shoot transcriptome of the giant reed, Arundo donax.</title>
        <authorList>
            <person name="Barrero R.A."/>
            <person name="Guerrero F.D."/>
            <person name="Moolhuijzen P."/>
            <person name="Goolsby J.A."/>
            <person name="Tidwell J."/>
            <person name="Bellgard S.E."/>
            <person name="Bellgard M.I."/>
        </authorList>
    </citation>
    <scope>NUCLEOTIDE SEQUENCE</scope>
    <source>
        <tissue evidence="1">Shoot tissue taken approximately 20 cm above the soil surface</tissue>
    </source>
</reference>
<organism evidence="1">
    <name type="scientific">Arundo donax</name>
    <name type="common">Giant reed</name>
    <name type="synonym">Donax arundinaceus</name>
    <dbReference type="NCBI Taxonomy" id="35708"/>
    <lineage>
        <taxon>Eukaryota</taxon>
        <taxon>Viridiplantae</taxon>
        <taxon>Streptophyta</taxon>
        <taxon>Embryophyta</taxon>
        <taxon>Tracheophyta</taxon>
        <taxon>Spermatophyta</taxon>
        <taxon>Magnoliopsida</taxon>
        <taxon>Liliopsida</taxon>
        <taxon>Poales</taxon>
        <taxon>Poaceae</taxon>
        <taxon>PACMAD clade</taxon>
        <taxon>Arundinoideae</taxon>
        <taxon>Arundineae</taxon>
        <taxon>Arundo</taxon>
    </lineage>
</organism>
<sequence>MIATSLFRTLFQNLFVETKHCFFFSWEPNLLSKL</sequence>
<protein>
    <submittedName>
        <fullName evidence="1">Uncharacterized protein</fullName>
    </submittedName>
</protein>